<dbReference type="CDD" id="cd00207">
    <property type="entry name" value="fer2"/>
    <property type="match status" value="1"/>
</dbReference>
<feature type="domain" description="2Fe-2S ferredoxin-type" evidence="10">
    <location>
        <begin position="28"/>
        <end position="120"/>
    </location>
</feature>
<dbReference type="PANTHER" id="PTHR43112">
    <property type="entry name" value="FERREDOXIN"/>
    <property type="match status" value="1"/>
</dbReference>
<comment type="cofactor">
    <cofactor evidence="8">
        <name>[2Fe-2S] cluster</name>
        <dbReference type="ChEBI" id="CHEBI:190135"/>
    </cofactor>
</comment>
<keyword evidence="2" id="KW-0813">Transport</keyword>
<dbReference type="AlphaFoldDB" id="A0ABD5P5R0"/>
<dbReference type="InterPro" id="IPR001041">
    <property type="entry name" value="2Fe-2S_ferredoxin-type"/>
</dbReference>
<organism evidence="11 12">
    <name type="scientific">Natribaculum luteum</name>
    <dbReference type="NCBI Taxonomy" id="1586232"/>
    <lineage>
        <taxon>Archaea</taxon>
        <taxon>Methanobacteriati</taxon>
        <taxon>Methanobacteriota</taxon>
        <taxon>Stenosarchaea group</taxon>
        <taxon>Halobacteria</taxon>
        <taxon>Halobacteriales</taxon>
        <taxon>Natrialbaceae</taxon>
        <taxon>Natribaculum</taxon>
    </lineage>
</organism>
<feature type="region of interest" description="Disordered" evidence="9">
    <location>
        <begin position="1"/>
        <end position="30"/>
    </location>
</feature>
<evidence type="ECO:0000256" key="9">
    <source>
        <dbReference type="SAM" id="MobiDB-lite"/>
    </source>
</evidence>
<dbReference type="PROSITE" id="PS51085">
    <property type="entry name" value="2FE2S_FER_2"/>
    <property type="match status" value="1"/>
</dbReference>
<dbReference type="GeneID" id="71852044"/>
<sequence length="130" mass="13862">MGSSDSDSDSDPDPDLDSVSRSRNRDSHTVSLVWDDGREETIAVGRGETIIDAAEAAGLSVPYGCLYGACGTCTAQLLEGEVTHVEVPRGLKERARNRGFVLACVATPESDCRLRVGHGIQAEVMGTPWK</sequence>
<dbReference type="PROSITE" id="PS00197">
    <property type="entry name" value="2FE2S_FER_1"/>
    <property type="match status" value="1"/>
</dbReference>
<keyword evidence="4" id="KW-0479">Metal-binding</keyword>
<keyword evidence="6" id="KW-0408">Iron</keyword>
<proteinExistence type="inferred from homology"/>
<keyword evidence="7" id="KW-0411">Iron-sulfur</keyword>
<reference evidence="11 12" key="1">
    <citation type="journal article" date="2014" name="Int. J. Syst. Evol. Microbiol.">
        <title>Complete genome sequence of Corynebacterium casei LMG S-19264T (=DSM 44701T), isolated from a smear-ripened cheese.</title>
        <authorList>
            <consortium name="US DOE Joint Genome Institute (JGI-PGF)"/>
            <person name="Walter F."/>
            <person name="Albersmeier A."/>
            <person name="Kalinowski J."/>
            <person name="Ruckert C."/>
        </authorList>
    </citation>
    <scope>NUCLEOTIDE SEQUENCE [LARGE SCALE GENOMIC DNA]</scope>
    <source>
        <strain evidence="11 12">IBRC-M 10912</strain>
    </source>
</reference>
<keyword evidence="3" id="KW-0001">2Fe-2S</keyword>
<dbReference type="Proteomes" id="UP001595821">
    <property type="component" value="Unassembled WGS sequence"/>
</dbReference>
<comment type="similarity">
    <text evidence="1">Belongs to the 2Fe2S plant-type ferredoxin family.</text>
</comment>
<evidence type="ECO:0000256" key="2">
    <source>
        <dbReference type="ARBA" id="ARBA00022448"/>
    </source>
</evidence>
<evidence type="ECO:0000256" key="8">
    <source>
        <dbReference type="ARBA" id="ARBA00034078"/>
    </source>
</evidence>
<dbReference type="PANTHER" id="PTHR43112:SF3">
    <property type="entry name" value="FERREDOXIN-2, CHLOROPLASTIC"/>
    <property type="match status" value="1"/>
</dbReference>
<gene>
    <name evidence="11" type="ORF">ACFOZ7_21120</name>
</gene>
<dbReference type="Gene3D" id="3.10.20.30">
    <property type="match status" value="1"/>
</dbReference>
<accession>A0ABD5P5R0</accession>
<evidence type="ECO:0000256" key="4">
    <source>
        <dbReference type="ARBA" id="ARBA00022723"/>
    </source>
</evidence>
<dbReference type="InterPro" id="IPR036010">
    <property type="entry name" value="2Fe-2S_ferredoxin-like_sf"/>
</dbReference>
<dbReference type="SUPFAM" id="SSF54292">
    <property type="entry name" value="2Fe-2S ferredoxin-like"/>
    <property type="match status" value="1"/>
</dbReference>
<evidence type="ECO:0000259" key="10">
    <source>
        <dbReference type="PROSITE" id="PS51085"/>
    </source>
</evidence>
<evidence type="ECO:0000256" key="7">
    <source>
        <dbReference type="ARBA" id="ARBA00023014"/>
    </source>
</evidence>
<name>A0ABD5P5R0_9EURY</name>
<evidence type="ECO:0000256" key="3">
    <source>
        <dbReference type="ARBA" id="ARBA00022714"/>
    </source>
</evidence>
<keyword evidence="5" id="KW-0249">Electron transport</keyword>
<evidence type="ECO:0000256" key="5">
    <source>
        <dbReference type="ARBA" id="ARBA00022982"/>
    </source>
</evidence>
<dbReference type="Pfam" id="PF00111">
    <property type="entry name" value="Fer2"/>
    <property type="match status" value="1"/>
</dbReference>
<dbReference type="InterPro" id="IPR006058">
    <property type="entry name" value="2Fe2S_fd_BS"/>
</dbReference>
<feature type="compositionally biased region" description="Acidic residues" evidence="9">
    <location>
        <begin position="1"/>
        <end position="16"/>
    </location>
</feature>
<protein>
    <submittedName>
        <fullName evidence="11">2Fe-2S iron-sulfur cluster-binding protein</fullName>
    </submittedName>
</protein>
<evidence type="ECO:0000256" key="6">
    <source>
        <dbReference type="ARBA" id="ARBA00023004"/>
    </source>
</evidence>
<dbReference type="GO" id="GO:0046872">
    <property type="term" value="F:metal ion binding"/>
    <property type="evidence" value="ECO:0007669"/>
    <property type="project" value="UniProtKB-KW"/>
</dbReference>
<dbReference type="InterPro" id="IPR012675">
    <property type="entry name" value="Beta-grasp_dom_sf"/>
</dbReference>
<evidence type="ECO:0000313" key="11">
    <source>
        <dbReference type="EMBL" id="MFC4249399.1"/>
    </source>
</evidence>
<evidence type="ECO:0000256" key="1">
    <source>
        <dbReference type="ARBA" id="ARBA00007874"/>
    </source>
</evidence>
<dbReference type="GO" id="GO:0051537">
    <property type="term" value="F:2 iron, 2 sulfur cluster binding"/>
    <property type="evidence" value="ECO:0007669"/>
    <property type="project" value="UniProtKB-KW"/>
</dbReference>
<feature type="compositionally biased region" description="Basic and acidic residues" evidence="9">
    <location>
        <begin position="18"/>
        <end position="28"/>
    </location>
</feature>
<dbReference type="EMBL" id="JBHSDJ010000132">
    <property type="protein sequence ID" value="MFC4249399.1"/>
    <property type="molecule type" value="Genomic_DNA"/>
</dbReference>
<comment type="caution">
    <text evidence="11">The sequence shown here is derived from an EMBL/GenBank/DDBJ whole genome shotgun (WGS) entry which is preliminary data.</text>
</comment>
<dbReference type="RefSeq" id="WP_246970781.1">
    <property type="nucleotide sequence ID" value="NZ_CP095397.1"/>
</dbReference>
<evidence type="ECO:0000313" key="12">
    <source>
        <dbReference type="Proteomes" id="UP001595821"/>
    </source>
</evidence>